<sequence length="151" mass="17967">MNTKNNQRYRDMEGMMNDLEEYLSGELLQVVEEWIKYNGSKSIFLPYLRYIKEHQYVYQVTLSNRKALPIKKSFQPLLEHLIFPLCRTAQITDEEELLYYNVYFQSGITMVLKCWIENGCKKSDEEMNVILMNCVPMISECQRIIDVSENI</sequence>
<protein>
    <recommendedName>
        <fullName evidence="1">Transcriptional regulator TetR C-terminal Firmicutes type domain-containing protein</fullName>
    </recommendedName>
</protein>
<dbReference type="AlphaFoldDB" id="A0A414P155"/>
<evidence type="ECO:0000259" key="1">
    <source>
        <dbReference type="Pfam" id="PF14278"/>
    </source>
</evidence>
<dbReference type="EMBL" id="QRHG01000054">
    <property type="protein sequence ID" value="RHF56109.1"/>
    <property type="molecule type" value="Genomic_DNA"/>
</dbReference>
<dbReference type="InterPro" id="IPR039532">
    <property type="entry name" value="TetR_C_Firmicutes"/>
</dbReference>
<dbReference type="Proteomes" id="UP000284902">
    <property type="component" value="Unassembled WGS sequence"/>
</dbReference>
<reference evidence="2 3" key="1">
    <citation type="submission" date="2018-08" db="EMBL/GenBank/DDBJ databases">
        <title>A genome reference for cultivated species of the human gut microbiota.</title>
        <authorList>
            <person name="Zou Y."/>
            <person name="Xue W."/>
            <person name="Luo G."/>
        </authorList>
    </citation>
    <scope>NUCLEOTIDE SEQUENCE [LARGE SCALE GENOMIC DNA]</scope>
    <source>
        <strain evidence="2 3">AM25-1LB</strain>
    </source>
</reference>
<organism evidence="2 3">
    <name type="scientific">[Ruminococcus] lactaris</name>
    <dbReference type="NCBI Taxonomy" id="46228"/>
    <lineage>
        <taxon>Bacteria</taxon>
        <taxon>Bacillati</taxon>
        <taxon>Bacillota</taxon>
        <taxon>Clostridia</taxon>
        <taxon>Lachnospirales</taxon>
        <taxon>Lachnospiraceae</taxon>
        <taxon>Mediterraneibacter</taxon>
    </lineage>
</organism>
<dbReference type="Gene3D" id="1.10.357.10">
    <property type="entry name" value="Tetracycline Repressor, domain 2"/>
    <property type="match status" value="1"/>
</dbReference>
<accession>A0A414P155</accession>
<dbReference type="Pfam" id="PF14278">
    <property type="entry name" value="TetR_C_8"/>
    <property type="match status" value="1"/>
</dbReference>
<evidence type="ECO:0000313" key="2">
    <source>
        <dbReference type="EMBL" id="RHF56109.1"/>
    </source>
</evidence>
<dbReference type="RefSeq" id="WP_118213295.1">
    <property type="nucleotide sequence ID" value="NZ_JAQEAN010000075.1"/>
</dbReference>
<feature type="domain" description="Transcriptional regulator TetR C-terminal Firmicutes type" evidence="1">
    <location>
        <begin position="42"/>
        <end position="133"/>
    </location>
</feature>
<comment type="caution">
    <text evidence="2">The sequence shown here is derived from an EMBL/GenBank/DDBJ whole genome shotgun (WGS) entry which is preliminary data.</text>
</comment>
<evidence type="ECO:0000313" key="3">
    <source>
        <dbReference type="Proteomes" id="UP000284902"/>
    </source>
</evidence>
<name>A0A414P155_9FIRM</name>
<proteinExistence type="predicted"/>
<gene>
    <name evidence="2" type="ORF">DW672_13090</name>
</gene>